<organism evidence="2 3">
    <name type="scientific">Evansella cellulosilytica (strain ATCC 21833 / DSM 2522 / FERM P-1141 / JCM 9156 / N-4)</name>
    <name type="common">Bacillus cellulosilyticus</name>
    <dbReference type="NCBI Taxonomy" id="649639"/>
    <lineage>
        <taxon>Bacteria</taxon>
        <taxon>Bacillati</taxon>
        <taxon>Bacillota</taxon>
        <taxon>Bacilli</taxon>
        <taxon>Bacillales</taxon>
        <taxon>Bacillaceae</taxon>
        <taxon>Evansella</taxon>
    </lineage>
</organism>
<dbReference type="RefSeq" id="WP_013486998.1">
    <property type="nucleotide sequence ID" value="NC_014829.1"/>
</dbReference>
<evidence type="ECO:0000313" key="3">
    <source>
        <dbReference type="Proteomes" id="UP000001401"/>
    </source>
</evidence>
<dbReference type="AlphaFoldDB" id="E6TVU8"/>
<dbReference type="Pfam" id="PF01261">
    <property type="entry name" value="AP_endonuc_2"/>
    <property type="match status" value="1"/>
</dbReference>
<accession>E6TVU8</accession>
<dbReference type="InterPro" id="IPR050312">
    <property type="entry name" value="IolE/XylAMocC-like"/>
</dbReference>
<dbReference type="KEGG" id="bco:Bcell_0372"/>
<protein>
    <submittedName>
        <fullName evidence="2">Xylose isomerase domain-containing protein TIM barrel</fullName>
    </submittedName>
</protein>
<dbReference type="EMBL" id="CP002394">
    <property type="protein sequence ID" value="ADU28657.1"/>
    <property type="molecule type" value="Genomic_DNA"/>
</dbReference>
<feature type="domain" description="Xylose isomerase-like TIM barrel" evidence="1">
    <location>
        <begin position="39"/>
        <end position="266"/>
    </location>
</feature>
<dbReference type="HOGENOM" id="CLU_059523_2_0_9"/>
<keyword evidence="2" id="KW-0413">Isomerase</keyword>
<dbReference type="STRING" id="649639.Bcell_0372"/>
<dbReference type="eggNOG" id="COG1082">
    <property type="taxonomic scope" value="Bacteria"/>
</dbReference>
<name>E6TVU8_EVAC2</name>
<dbReference type="OrthoDB" id="9779184at2"/>
<sequence>MDVGYMTNGYGLLVGAGGGVTSVKDIRYETLCEDKAVIETVASQGYSSVEMFDGNLERFANSPEQLQQILDENNVSLLGVYIGANFIYKDALEDELWRIEHISDLAAKFGAKHIVLGGGAVRPNGNTEEDYTLLANALEKAEAIVTNKGMVASYHPHLGSMVESPDQVDKLFEQSKIPFCPDIAHLAAGGGDPLSMIKKYKDRIKYIHLKDLKDGTFMPLGKGDLPITEIIEYLKSEGYEGDWLVEIDGYNGEPEEASLTSYEFLKGKLDS</sequence>
<dbReference type="Gene3D" id="3.20.20.150">
    <property type="entry name" value="Divalent-metal-dependent TIM barrel enzymes"/>
    <property type="match status" value="1"/>
</dbReference>
<keyword evidence="3" id="KW-1185">Reference proteome</keyword>
<gene>
    <name evidence="2" type="ordered locus">Bcell_0372</name>
</gene>
<dbReference type="PANTHER" id="PTHR12110">
    <property type="entry name" value="HYDROXYPYRUVATE ISOMERASE"/>
    <property type="match status" value="1"/>
</dbReference>
<dbReference type="Proteomes" id="UP000001401">
    <property type="component" value="Chromosome"/>
</dbReference>
<dbReference type="PANTHER" id="PTHR12110:SF41">
    <property type="entry name" value="INOSOSE DEHYDRATASE"/>
    <property type="match status" value="1"/>
</dbReference>
<evidence type="ECO:0000313" key="2">
    <source>
        <dbReference type="EMBL" id="ADU28657.1"/>
    </source>
</evidence>
<dbReference type="InterPro" id="IPR013022">
    <property type="entry name" value="Xyl_isomerase-like_TIM-brl"/>
</dbReference>
<dbReference type="GO" id="GO:0016853">
    <property type="term" value="F:isomerase activity"/>
    <property type="evidence" value="ECO:0007669"/>
    <property type="project" value="UniProtKB-KW"/>
</dbReference>
<reference evidence="2" key="1">
    <citation type="submission" date="2010-12" db="EMBL/GenBank/DDBJ databases">
        <title>Complete sequence of Bacillus cellulosilyticus DSM 2522.</title>
        <authorList>
            <consortium name="US DOE Joint Genome Institute"/>
            <person name="Lucas S."/>
            <person name="Copeland A."/>
            <person name="Lapidus A."/>
            <person name="Cheng J.-F."/>
            <person name="Bruce D."/>
            <person name="Goodwin L."/>
            <person name="Pitluck S."/>
            <person name="Chertkov O."/>
            <person name="Detter J.C."/>
            <person name="Han C."/>
            <person name="Tapia R."/>
            <person name="Land M."/>
            <person name="Hauser L."/>
            <person name="Jeffries C."/>
            <person name="Kyrpides N."/>
            <person name="Ivanova N."/>
            <person name="Mikhailova N."/>
            <person name="Brumm P."/>
            <person name="Mead D."/>
            <person name="Woyke T."/>
        </authorList>
    </citation>
    <scope>NUCLEOTIDE SEQUENCE [LARGE SCALE GENOMIC DNA]</scope>
    <source>
        <strain evidence="2">DSM 2522</strain>
    </source>
</reference>
<evidence type="ECO:0000259" key="1">
    <source>
        <dbReference type="Pfam" id="PF01261"/>
    </source>
</evidence>
<proteinExistence type="predicted"/>
<dbReference type="SUPFAM" id="SSF51658">
    <property type="entry name" value="Xylose isomerase-like"/>
    <property type="match status" value="1"/>
</dbReference>
<dbReference type="InterPro" id="IPR036237">
    <property type="entry name" value="Xyl_isomerase-like_sf"/>
</dbReference>